<organism evidence="6 7">
    <name type="scientific">Cupriavidus basilensis OR16</name>
    <dbReference type="NCBI Taxonomy" id="1127483"/>
    <lineage>
        <taxon>Bacteria</taxon>
        <taxon>Pseudomonadati</taxon>
        <taxon>Pseudomonadota</taxon>
        <taxon>Betaproteobacteria</taxon>
        <taxon>Burkholderiales</taxon>
        <taxon>Burkholderiaceae</taxon>
        <taxon>Cupriavidus</taxon>
    </lineage>
</organism>
<keyword evidence="2 4" id="KW-0472">Membrane</keyword>
<evidence type="ECO:0000256" key="2">
    <source>
        <dbReference type="ARBA" id="ARBA00023136"/>
    </source>
</evidence>
<feature type="compositionally biased region" description="Polar residues" evidence="3">
    <location>
        <begin position="55"/>
        <end position="64"/>
    </location>
</feature>
<feature type="transmembrane region" description="Helical" evidence="4">
    <location>
        <begin position="27"/>
        <end position="50"/>
    </location>
</feature>
<feature type="compositionally biased region" description="Low complexity" evidence="3">
    <location>
        <begin position="87"/>
        <end position="98"/>
    </location>
</feature>
<evidence type="ECO:0000256" key="4">
    <source>
        <dbReference type="SAM" id="Phobius"/>
    </source>
</evidence>
<dbReference type="Pfam" id="PF05433">
    <property type="entry name" value="Rick_17kDa_Anti"/>
    <property type="match status" value="1"/>
</dbReference>
<evidence type="ECO:0000313" key="7">
    <source>
        <dbReference type="Proteomes" id="UP000005808"/>
    </source>
</evidence>
<dbReference type="RefSeq" id="WP_006160184.1">
    <property type="nucleotide sequence ID" value="NZ_AHJE01000060.1"/>
</dbReference>
<evidence type="ECO:0000256" key="3">
    <source>
        <dbReference type="SAM" id="MobiDB-lite"/>
    </source>
</evidence>
<gene>
    <name evidence="6" type="ORF">OR16_24080</name>
</gene>
<keyword evidence="4" id="KW-1133">Transmembrane helix</keyword>
<feature type="compositionally biased region" description="Low complexity" evidence="3">
    <location>
        <begin position="65"/>
        <end position="75"/>
    </location>
</feature>
<evidence type="ECO:0000313" key="6">
    <source>
        <dbReference type="EMBL" id="EHP40731.1"/>
    </source>
</evidence>
<dbReference type="PANTHER" id="PTHR35603:SF2">
    <property type="entry name" value="OUTER MEMBRANE LIPOPROTEIN"/>
    <property type="match status" value="1"/>
</dbReference>
<dbReference type="EMBL" id="AHJE01000060">
    <property type="protein sequence ID" value="EHP40731.1"/>
    <property type="molecule type" value="Genomic_DNA"/>
</dbReference>
<dbReference type="OrthoDB" id="5298735at2"/>
<keyword evidence="4" id="KW-0812">Transmembrane</keyword>
<sequence>MSNPTLHQSNEPALPASLPAQRRLHPLVGAAAVAIVIASLTAVAAMTGVLPTSKAMQDTPQSLTAPAAANSAETAQPVAPGSTTRPPEAANLAQAPVAPAAPAPAPAPAARRAQERSSASRDAGYGPGASRNDNGAYAERQPAQGSANAGRVVAITPIEAPKPASGLGAVGGAVIGGLLGNQIGKGNGRILGTVAGAVGGGFAGNQIEKTVRKDTSYQVRVQMDNGSHRTFTYQADPGVQIGERVHMQDGQLVAG</sequence>
<dbReference type="PANTHER" id="PTHR35603">
    <property type="match status" value="1"/>
</dbReference>
<name>H1S9S3_9BURK</name>
<dbReference type="InterPro" id="IPR008816">
    <property type="entry name" value="Gly_zipper_2TM_dom"/>
</dbReference>
<comment type="subcellular location">
    <subcellularLocation>
        <location evidence="1">Membrane</location>
    </subcellularLocation>
</comment>
<feature type="region of interest" description="Disordered" evidence="3">
    <location>
        <begin position="55"/>
        <end position="148"/>
    </location>
</feature>
<proteinExistence type="predicted"/>
<dbReference type="GO" id="GO:0019867">
    <property type="term" value="C:outer membrane"/>
    <property type="evidence" value="ECO:0007669"/>
    <property type="project" value="InterPro"/>
</dbReference>
<accession>H1S9S3</accession>
<dbReference type="PATRIC" id="fig|1127483.3.peg.4813"/>
<evidence type="ECO:0000256" key="1">
    <source>
        <dbReference type="ARBA" id="ARBA00004370"/>
    </source>
</evidence>
<dbReference type="InterPro" id="IPR051407">
    <property type="entry name" value="Bact_OM_lipoprot/Surf_antigen"/>
</dbReference>
<dbReference type="AlphaFoldDB" id="H1S9S3"/>
<dbReference type="Proteomes" id="UP000005808">
    <property type="component" value="Unassembled WGS sequence"/>
</dbReference>
<protein>
    <recommendedName>
        <fullName evidence="5">Glycine zipper 2TM domain-containing protein</fullName>
    </recommendedName>
</protein>
<feature type="domain" description="Glycine zipper 2TM" evidence="5">
    <location>
        <begin position="167"/>
        <end position="208"/>
    </location>
</feature>
<reference evidence="6 7" key="1">
    <citation type="journal article" date="2012" name="J. Bacteriol.">
        <title>De Novo Genome Project of Cupriavidus basilensis OR16.</title>
        <authorList>
            <person name="Cserhati M."/>
            <person name="Kriszt B."/>
            <person name="Szoboszlay S."/>
            <person name="Toth A."/>
            <person name="Szabo I."/>
            <person name="Tancsics A."/>
            <person name="Nagy I."/>
            <person name="Horvath B."/>
            <person name="Nagy I."/>
            <person name="Kukolya J."/>
        </authorList>
    </citation>
    <scope>NUCLEOTIDE SEQUENCE [LARGE SCALE GENOMIC DNA]</scope>
    <source>
        <strain evidence="6 7">OR16</strain>
    </source>
</reference>
<evidence type="ECO:0000259" key="5">
    <source>
        <dbReference type="Pfam" id="PF05433"/>
    </source>
</evidence>
<comment type="caution">
    <text evidence="6">The sequence shown here is derived from an EMBL/GenBank/DDBJ whole genome shotgun (WGS) entry which is preliminary data.</text>
</comment>